<accession>A0A7X0LX60</accession>
<keyword evidence="4" id="KW-1185">Reference proteome</keyword>
<keyword evidence="1" id="KW-1005">Bacterial flagellum biogenesis</keyword>
<dbReference type="SUPFAM" id="SSF140566">
    <property type="entry name" value="FlgN-like"/>
    <property type="match status" value="1"/>
</dbReference>
<evidence type="ECO:0000313" key="3">
    <source>
        <dbReference type="EMBL" id="MBB6447280.1"/>
    </source>
</evidence>
<feature type="region of interest" description="Disordered" evidence="2">
    <location>
        <begin position="140"/>
        <end position="159"/>
    </location>
</feature>
<comment type="caution">
    <text evidence="3">The sequence shown here is derived from an EMBL/GenBank/DDBJ whole genome shotgun (WGS) entry which is preliminary data.</text>
</comment>
<keyword evidence="3" id="KW-0966">Cell projection</keyword>
<organism evidence="3 4">
    <name type="scientific">Bacillus benzoevorans</name>
    <dbReference type="NCBI Taxonomy" id="1456"/>
    <lineage>
        <taxon>Bacteria</taxon>
        <taxon>Bacillati</taxon>
        <taxon>Bacillota</taxon>
        <taxon>Bacilli</taxon>
        <taxon>Bacillales</taxon>
        <taxon>Bacillaceae</taxon>
        <taxon>Bacillus</taxon>
    </lineage>
</organism>
<dbReference type="Gene3D" id="1.20.58.300">
    <property type="entry name" value="FlgN-like"/>
    <property type="match status" value="1"/>
</dbReference>
<dbReference type="InterPro" id="IPR036679">
    <property type="entry name" value="FlgN-like_sf"/>
</dbReference>
<gene>
    <name evidence="3" type="ORF">HNR53_003960</name>
</gene>
<keyword evidence="3" id="KW-0969">Cilium</keyword>
<dbReference type="GO" id="GO:0044780">
    <property type="term" value="P:bacterial-type flagellum assembly"/>
    <property type="evidence" value="ECO:0007669"/>
    <property type="project" value="InterPro"/>
</dbReference>
<evidence type="ECO:0000256" key="1">
    <source>
        <dbReference type="ARBA" id="ARBA00022795"/>
    </source>
</evidence>
<sequence>MSATLLMETLEKLDKLHSSLYEIAVKKTEVIKNGDIESLNGIMKEENKHMYAINKLEEARQKAAQQICPEKEQPTVSDCLEKVSGSEHESLLASADKLASRLADLKEQNYLNQQMLHNSLQFVHFSLNLLRPQPAAINYAPPTKKTPNNPAPGMFNSKA</sequence>
<dbReference type="AlphaFoldDB" id="A0A7X0LX60"/>
<dbReference type="Proteomes" id="UP000531594">
    <property type="component" value="Unassembled WGS sequence"/>
</dbReference>
<evidence type="ECO:0000256" key="2">
    <source>
        <dbReference type="SAM" id="MobiDB-lite"/>
    </source>
</evidence>
<reference evidence="3 4" key="1">
    <citation type="submission" date="2020-08" db="EMBL/GenBank/DDBJ databases">
        <title>Genomic Encyclopedia of Type Strains, Phase IV (KMG-IV): sequencing the most valuable type-strain genomes for metagenomic binning, comparative biology and taxonomic classification.</title>
        <authorList>
            <person name="Goeker M."/>
        </authorList>
    </citation>
    <scope>NUCLEOTIDE SEQUENCE [LARGE SCALE GENOMIC DNA]</scope>
    <source>
        <strain evidence="3 4">DSM 5391</strain>
    </source>
</reference>
<evidence type="ECO:0000313" key="4">
    <source>
        <dbReference type="Proteomes" id="UP000531594"/>
    </source>
</evidence>
<keyword evidence="3" id="KW-0282">Flagellum</keyword>
<feature type="compositionally biased region" description="Low complexity" evidence="2">
    <location>
        <begin position="140"/>
        <end position="152"/>
    </location>
</feature>
<dbReference type="Pfam" id="PF05130">
    <property type="entry name" value="FlgN"/>
    <property type="match status" value="1"/>
</dbReference>
<proteinExistence type="predicted"/>
<name>A0A7X0LX60_9BACI</name>
<protein>
    <submittedName>
        <fullName evidence="3">Flagellar biosynthesis/type III secretory pathway chaperone</fullName>
    </submittedName>
</protein>
<dbReference type="EMBL" id="JACHGK010000019">
    <property type="protein sequence ID" value="MBB6447280.1"/>
    <property type="molecule type" value="Genomic_DNA"/>
</dbReference>
<dbReference type="RefSeq" id="WP_184529084.1">
    <property type="nucleotide sequence ID" value="NZ_JACHGK010000019.1"/>
</dbReference>
<dbReference type="InterPro" id="IPR007809">
    <property type="entry name" value="FlgN-like"/>
</dbReference>